<dbReference type="EMBL" id="FCOK02000103">
    <property type="protein sequence ID" value="SAL70563.1"/>
    <property type="molecule type" value="Genomic_DNA"/>
</dbReference>
<protein>
    <submittedName>
        <fullName evidence="8">D-galactonate transporter</fullName>
    </submittedName>
</protein>
<name>A0A158JPY9_9BURK</name>
<evidence type="ECO:0000256" key="4">
    <source>
        <dbReference type="ARBA" id="ARBA00022989"/>
    </source>
</evidence>
<feature type="transmembrane region" description="Helical" evidence="6">
    <location>
        <begin position="295"/>
        <end position="316"/>
    </location>
</feature>
<feature type="transmembrane region" description="Helical" evidence="6">
    <location>
        <begin position="106"/>
        <end position="124"/>
    </location>
</feature>
<keyword evidence="4 6" id="KW-1133">Transmembrane helix</keyword>
<feature type="transmembrane region" description="Helical" evidence="6">
    <location>
        <begin position="130"/>
        <end position="151"/>
    </location>
</feature>
<dbReference type="Proteomes" id="UP000054683">
    <property type="component" value="Unassembled WGS sequence"/>
</dbReference>
<dbReference type="SUPFAM" id="SSF103473">
    <property type="entry name" value="MFS general substrate transporter"/>
    <property type="match status" value="1"/>
</dbReference>
<gene>
    <name evidence="8" type="ORF">AWB69_08371</name>
</gene>
<dbReference type="InterPro" id="IPR020846">
    <property type="entry name" value="MFS_dom"/>
</dbReference>
<feature type="transmembrane region" description="Helical" evidence="6">
    <location>
        <begin position="194"/>
        <end position="216"/>
    </location>
</feature>
<proteinExistence type="predicted"/>
<dbReference type="GO" id="GO:0016020">
    <property type="term" value="C:membrane"/>
    <property type="evidence" value="ECO:0007669"/>
    <property type="project" value="UniProtKB-SubCell"/>
</dbReference>
<keyword evidence="2" id="KW-0813">Transport</keyword>
<reference evidence="8 9" key="1">
    <citation type="submission" date="2016-01" db="EMBL/GenBank/DDBJ databases">
        <authorList>
            <person name="Oliw E.H."/>
        </authorList>
    </citation>
    <scope>NUCLEOTIDE SEQUENCE [LARGE SCALE GENOMIC DNA]</scope>
    <source>
        <strain evidence="8">LMG 27134</strain>
    </source>
</reference>
<dbReference type="AlphaFoldDB" id="A0A158JPY9"/>
<feature type="transmembrane region" description="Helical" evidence="6">
    <location>
        <begin position="419"/>
        <end position="439"/>
    </location>
</feature>
<sequence>MPTIVQGFAGAASTDQPAQSLEQIESIYRKITLRVIPFLFICWVINYIDRVNVGFARIPLSKDLGLTDAAYGLGVGLFFIGYILFEVPSNIVMERIGARKTITRIMILWGAISCSMTFITSPMHFYIARILLGASEAGFYPGIILYLTYWFPSGRRARITSRFLLAIAVSGIVGGPISGWILHNMVGTWGFKNWQWLFVLEGIPAILAGIFAYFYLEDGPNHAKWLTQEERDLIARNLQADENVKSHSKGHQFFDLLRDPRVYVIIAGYTVVPLIGTVLNYWTASIIRQSGIQNIWHVGLLSAIPFIIGAAAMLINARHSDRTLERRWHFAVATFIGATGCVLLPFVSTNWVLSIACLGLVGISYFCGTGTFWTIPPAYFSGATAAAGIALISSMGQFGSLLAPMLLGWLKTHSNNIATGLYVIAAISVVGGLIVVIGIPKSALRERRIE</sequence>
<dbReference type="Pfam" id="PF07690">
    <property type="entry name" value="MFS_1"/>
    <property type="match status" value="1"/>
</dbReference>
<dbReference type="Gene3D" id="1.20.1250.20">
    <property type="entry name" value="MFS general substrate transporter like domains"/>
    <property type="match status" value="2"/>
</dbReference>
<dbReference type="OrthoDB" id="5441967at2"/>
<comment type="subcellular location">
    <subcellularLocation>
        <location evidence="1">Membrane</location>
        <topology evidence="1">Multi-pass membrane protein</topology>
    </subcellularLocation>
</comment>
<feature type="transmembrane region" description="Helical" evidence="6">
    <location>
        <begin position="31"/>
        <end position="48"/>
    </location>
</feature>
<feature type="domain" description="Major facilitator superfamily (MFS) profile" evidence="7">
    <location>
        <begin position="35"/>
        <end position="443"/>
    </location>
</feature>
<dbReference type="GO" id="GO:0022857">
    <property type="term" value="F:transmembrane transporter activity"/>
    <property type="evidence" value="ECO:0007669"/>
    <property type="project" value="InterPro"/>
</dbReference>
<evidence type="ECO:0000259" key="7">
    <source>
        <dbReference type="PROSITE" id="PS50850"/>
    </source>
</evidence>
<accession>A0A158JPY9</accession>
<dbReference type="PROSITE" id="PS50850">
    <property type="entry name" value="MFS"/>
    <property type="match status" value="1"/>
</dbReference>
<dbReference type="PANTHER" id="PTHR43791:SF36">
    <property type="entry name" value="TRANSPORTER, PUTATIVE (AFU_ORTHOLOGUE AFUA_6G08340)-RELATED"/>
    <property type="match status" value="1"/>
</dbReference>
<feature type="transmembrane region" description="Helical" evidence="6">
    <location>
        <begin position="262"/>
        <end position="283"/>
    </location>
</feature>
<evidence type="ECO:0000313" key="9">
    <source>
        <dbReference type="Proteomes" id="UP000054683"/>
    </source>
</evidence>
<dbReference type="InterPro" id="IPR011701">
    <property type="entry name" value="MFS"/>
</dbReference>
<dbReference type="InterPro" id="IPR036259">
    <property type="entry name" value="MFS_trans_sf"/>
</dbReference>
<feature type="transmembrane region" description="Helical" evidence="6">
    <location>
        <begin position="385"/>
        <end position="407"/>
    </location>
</feature>
<dbReference type="FunFam" id="1.20.1250.20:FF:000018">
    <property type="entry name" value="MFS transporter permease"/>
    <property type="match status" value="1"/>
</dbReference>
<evidence type="ECO:0000256" key="6">
    <source>
        <dbReference type="SAM" id="Phobius"/>
    </source>
</evidence>
<dbReference type="PANTHER" id="PTHR43791">
    <property type="entry name" value="PERMEASE-RELATED"/>
    <property type="match status" value="1"/>
</dbReference>
<evidence type="ECO:0000256" key="1">
    <source>
        <dbReference type="ARBA" id="ARBA00004141"/>
    </source>
</evidence>
<feature type="transmembrane region" description="Helical" evidence="6">
    <location>
        <begin position="68"/>
        <end position="85"/>
    </location>
</feature>
<keyword evidence="3 6" id="KW-0812">Transmembrane</keyword>
<evidence type="ECO:0000256" key="2">
    <source>
        <dbReference type="ARBA" id="ARBA00022448"/>
    </source>
</evidence>
<feature type="transmembrane region" description="Helical" evidence="6">
    <location>
        <begin position="353"/>
        <end position="373"/>
    </location>
</feature>
<dbReference type="RefSeq" id="WP_062092435.1">
    <property type="nucleotide sequence ID" value="NZ_FCOK02000103.1"/>
</dbReference>
<keyword evidence="5 6" id="KW-0472">Membrane</keyword>
<organism evidence="8 9">
    <name type="scientific">Caballeronia udeis</name>
    <dbReference type="NCBI Taxonomy" id="1232866"/>
    <lineage>
        <taxon>Bacteria</taxon>
        <taxon>Pseudomonadati</taxon>
        <taxon>Pseudomonadota</taxon>
        <taxon>Betaproteobacteria</taxon>
        <taxon>Burkholderiales</taxon>
        <taxon>Burkholderiaceae</taxon>
        <taxon>Caballeronia</taxon>
    </lineage>
</organism>
<feature type="transmembrane region" description="Helical" evidence="6">
    <location>
        <begin position="328"/>
        <end position="347"/>
    </location>
</feature>
<evidence type="ECO:0000256" key="5">
    <source>
        <dbReference type="ARBA" id="ARBA00023136"/>
    </source>
</evidence>
<dbReference type="CDD" id="cd17319">
    <property type="entry name" value="MFS_ExuT_GudP_like"/>
    <property type="match status" value="1"/>
</dbReference>
<feature type="transmembrane region" description="Helical" evidence="6">
    <location>
        <begin position="163"/>
        <end position="182"/>
    </location>
</feature>
<evidence type="ECO:0000313" key="8">
    <source>
        <dbReference type="EMBL" id="SAL70563.1"/>
    </source>
</evidence>
<evidence type="ECO:0000256" key="3">
    <source>
        <dbReference type="ARBA" id="ARBA00022692"/>
    </source>
</evidence>